<name>A0ABT8TEW1_9GAMM</name>
<dbReference type="Proteomes" id="UP001168380">
    <property type="component" value="Unassembled WGS sequence"/>
</dbReference>
<evidence type="ECO:0000313" key="4">
    <source>
        <dbReference type="EMBL" id="MDO3381923.1"/>
    </source>
</evidence>
<keyword evidence="2" id="KW-0732">Signal</keyword>
<dbReference type="Pfam" id="PF00497">
    <property type="entry name" value="SBP_bac_3"/>
    <property type="match status" value="1"/>
</dbReference>
<dbReference type="PANTHER" id="PTHR35936">
    <property type="entry name" value="MEMBRANE-BOUND LYTIC MUREIN TRANSGLYCOSYLASE F"/>
    <property type="match status" value="1"/>
</dbReference>
<dbReference type="EMBL" id="JAULRT010000047">
    <property type="protein sequence ID" value="MDO3381923.1"/>
    <property type="molecule type" value="Genomic_DNA"/>
</dbReference>
<evidence type="ECO:0000256" key="1">
    <source>
        <dbReference type="ARBA" id="ARBA00010333"/>
    </source>
</evidence>
<feature type="domain" description="Solute-binding protein family 3/N-terminal" evidence="3">
    <location>
        <begin position="19"/>
        <end position="242"/>
    </location>
</feature>
<comment type="caution">
    <text evidence="4">The sequence shown here is derived from an EMBL/GenBank/DDBJ whole genome shotgun (WGS) entry which is preliminary data.</text>
</comment>
<evidence type="ECO:0000259" key="3">
    <source>
        <dbReference type="Pfam" id="PF00497"/>
    </source>
</evidence>
<keyword evidence="5" id="KW-1185">Reference proteome</keyword>
<protein>
    <submittedName>
        <fullName evidence="4">Transporter substrate-binding domain-containing protein</fullName>
    </submittedName>
</protein>
<organism evidence="4 5">
    <name type="scientific">Gilvimarinus algae</name>
    <dbReference type="NCBI Taxonomy" id="3058037"/>
    <lineage>
        <taxon>Bacteria</taxon>
        <taxon>Pseudomonadati</taxon>
        <taxon>Pseudomonadota</taxon>
        <taxon>Gammaproteobacteria</taxon>
        <taxon>Cellvibrionales</taxon>
        <taxon>Cellvibrionaceae</taxon>
        <taxon>Gilvimarinus</taxon>
    </lineage>
</organism>
<dbReference type="RefSeq" id="WP_302712075.1">
    <property type="nucleotide sequence ID" value="NZ_JAULRT010000047.1"/>
</dbReference>
<comment type="similarity">
    <text evidence="1">Belongs to the bacterial solute-binding protein 3 family.</text>
</comment>
<evidence type="ECO:0000313" key="5">
    <source>
        <dbReference type="Proteomes" id="UP001168380"/>
    </source>
</evidence>
<dbReference type="InterPro" id="IPR001638">
    <property type="entry name" value="Solute-binding_3/MltF_N"/>
</dbReference>
<dbReference type="Gene3D" id="3.40.190.10">
    <property type="entry name" value="Periplasmic binding protein-like II"/>
    <property type="match status" value="2"/>
</dbReference>
<evidence type="ECO:0000256" key="2">
    <source>
        <dbReference type="ARBA" id="ARBA00022729"/>
    </source>
</evidence>
<proteinExistence type="inferred from homology"/>
<reference evidence="4" key="1">
    <citation type="submission" date="2023-07" db="EMBL/GenBank/DDBJ databases">
        <title>Gilvimarinus algae sp. nov., isolated from the surface of Kelp.</title>
        <authorList>
            <person name="Sun Y.Y."/>
            <person name="Gong Y."/>
            <person name="Du Z.J."/>
        </authorList>
    </citation>
    <scope>NUCLEOTIDE SEQUENCE</scope>
    <source>
        <strain evidence="4">SDUM040014</strain>
    </source>
</reference>
<accession>A0ABT8TEW1</accession>
<dbReference type="SUPFAM" id="SSF53850">
    <property type="entry name" value="Periplasmic binding protein-like II"/>
    <property type="match status" value="1"/>
</dbReference>
<sequence>MAFTPVSARADHLRMGVGDWCPYVCNPATADGREGYLVDIFREIFENAGVSVETVFLPFARNIQMNRTGQLDGIIGVYRTDVRDFYFPSVHLGKGYSHFYTLRDSDWRFRDESSLASLTSLGSVKGYDYGSELLQRFIDSRPERNRVVTGNDPQQRLAQLLLRGRILAFVEDNNVASYTIESMGVSSQVISVGQIGGAMPVYAVFSPAMKADRAAIYFTLLAEGLEQLREDGRLADILGRYGVADWEKH</sequence>
<gene>
    <name evidence="4" type="ORF">QWI16_07015</name>
</gene>
<dbReference type="PANTHER" id="PTHR35936:SF25">
    <property type="entry name" value="ABC TRANSPORTER SUBSTRATE-BINDING PROTEIN"/>
    <property type="match status" value="1"/>
</dbReference>